<feature type="transmembrane region" description="Helical" evidence="2">
    <location>
        <begin position="315"/>
        <end position="337"/>
    </location>
</feature>
<dbReference type="Pfam" id="PF03594">
    <property type="entry name" value="BenE"/>
    <property type="match status" value="1"/>
</dbReference>
<keyword evidence="2" id="KW-0812">Transmembrane</keyword>
<evidence type="ECO:0000256" key="1">
    <source>
        <dbReference type="SAM" id="MobiDB-lite"/>
    </source>
</evidence>
<feature type="region of interest" description="Disordered" evidence="1">
    <location>
        <begin position="387"/>
        <end position="409"/>
    </location>
</feature>
<dbReference type="PANTHER" id="PTHR30199:SF0">
    <property type="entry name" value="INNER MEMBRANE PROTEIN YDCO"/>
    <property type="match status" value="1"/>
</dbReference>
<feature type="transmembrane region" description="Helical" evidence="2">
    <location>
        <begin position="40"/>
        <end position="60"/>
    </location>
</feature>
<reference evidence="3 4" key="1">
    <citation type="submission" date="2021-01" db="EMBL/GenBank/DDBJ databases">
        <title>Sequencing the genomes of 1000 actinobacteria strains.</title>
        <authorList>
            <person name="Klenk H.-P."/>
        </authorList>
    </citation>
    <scope>NUCLEOTIDE SEQUENCE [LARGE SCALE GENOMIC DNA]</scope>
    <source>
        <strain evidence="3 4">DSM 18239</strain>
    </source>
</reference>
<keyword evidence="2" id="KW-0472">Membrane</keyword>
<dbReference type="Proteomes" id="UP000732378">
    <property type="component" value="Unassembled WGS sequence"/>
</dbReference>
<evidence type="ECO:0000256" key="2">
    <source>
        <dbReference type="SAM" id="Phobius"/>
    </source>
</evidence>
<comment type="caution">
    <text evidence="3">The sequence shown here is derived from an EMBL/GenBank/DDBJ whole genome shotgun (WGS) entry which is preliminary data.</text>
</comment>
<dbReference type="EMBL" id="JAFBBZ010000001">
    <property type="protein sequence ID" value="MBM7509337.1"/>
    <property type="molecule type" value="Genomic_DNA"/>
</dbReference>
<evidence type="ECO:0000313" key="3">
    <source>
        <dbReference type="EMBL" id="MBM7509337.1"/>
    </source>
</evidence>
<feature type="transmembrane region" description="Helical" evidence="2">
    <location>
        <begin position="249"/>
        <end position="273"/>
    </location>
</feature>
<sequence>MSQDHSPVVAGVVAAVVGFSSSFVVVLTGLAAVGATPAQAASGLLALCVAQALGMAWLAVRHRTPLSLAWSTPGAALLVSTGAVAGGWSAAVGAFLATAALIALTGLVPALGDLVARIPPSLARAMLAGVLLPICLEPVLGVAAAPLLVGPVVLAWLVGQRLFPRWAVPASLVVALVVVLVETAGEVALADATPALAWTTPTWSVPALVGIALPLYVVTMASQNVPGVAVMAGNGYRVPWRETMVVTGLGTALAAPLGGHAVNLAAITAAMVAGPEGGADRSQRWRGAAGAAVTYLVLAAAAAGLTALVTAAPDGVVQAAAGLALLGTLAVSLADALADPAERVAAVACLVVAASGVTVLGVGAAFWALLVGLLVRSVVPRAALSARAPGTSPTATSAPARSAGRHRSP</sequence>
<organism evidence="3 4">
    <name type="scientific">Nocardioides salarius</name>
    <dbReference type="NCBI Taxonomy" id="374513"/>
    <lineage>
        <taxon>Bacteria</taxon>
        <taxon>Bacillati</taxon>
        <taxon>Actinomycetota</taxon>
        <taxon>Actinomycetes</taxon>
        <taxon>Propionibacteriales</taxon>
        <taxon>Nocardioidaceae</taxon>
        <taxon>Nocardioides</taxon>
    </lineage>
</organism>
<name>A0ABS2MDS1_9ACTN</name>
<evidence type="ECO:0000313" key="4">
    <source>
        <dbReference type="Proteomes" id="UP000732378"/>
    </source>
</evidence>
<keyword evidence="4" id="KW-1185">Reference proteome</keyword>
<feature type="transmembrane region" description="Helical" evidence="2">
    <location>
        <begin position="12"/>
        <end position="34"/>
    </location>
</feature>
<proteinExistence type="predicted"/>
<feature type="transmembrane region" description="Helical" evidence="2">
    <location>
        <begin position="163"/>
        <end position="183"/>
    </location>
</feature>
<protein>
    <submittedName>
        <fullName evidence="3">Benzoate membrane transport protein</fullName>
    </submittedName>
</protein>
<dbReference type="NCBIfam" id="TIGR00843">
    <property type="entry name" value="benE"/>
    <property type="match status" value="1"/>
</dbReference>
<feature type="transmembrane region" description="Helical" evidence="2">
    <location>
        <begin position="127"/>
        <end position="157"/>
    </location>
</feature>
<keyword evidence="2" id="KW-1133">Transmembrane helix</keyword>
<feature type="transmembrane region" description="Helical" evidence="2">
    <location>
        <begin position="195"/>
        <end position="217"/>
    </location>
</feature>
<feature type="transmembrane region" description="Helical" evidence="2">
    <location>
        <begin position="344"/>
        <end position="370"/>
    </location>
</feature>
<accession>A0ABS2MDS1</accession>
<dbReference type="RefSeq" id="WP_193667111.1">
    <property type="nucleotide sequence ID" value="NZ_JACDTV010000001.1"/>
</dbReference>
<gene>
    <name evidence="3" type="ORF">JOE61_003151</name>
</gene>
<dbReference type="PANTHER" id="PTHR30199">
    <property type="entry name" value="MFS FAMILY TRANSPORTER, PREDICTED SUBSTRATE BENZOATE"/>
    <property type="match status" value="1"/>
</dbReference>
<feature type="transmembrane region" description="Helical" evidence="2">
    <location>
        <begin position="285"/>
        <end position="309"/>
    </location>
</feature>
<feature type="transmembrane region" description="Helical" evidence="2">
    <location>
        <begin position="94"/>
        <end position="115"/>
    </location>
</feature>
<dbReference type="InterPro" id="IPR004711">
    <property type="entry name" value="Benzoate_Transporter"/>
</dbReference>
<feature type="transmembrane region" description="Helical" evidence="2">
    <location>
        <begin position="67"/>
        <end position="88"/>
    </location>
</feature>
<feature type="compositionally biased region" description="Low complexity" evidence="1">
    <location>
        <begin position="387"/>
        <end position="402"/>
    </location>
</feature>